<name>A0A1H8Q6P5_9HYPH</name>
<organism evidence="1 3">
    <name type="scientific">Rhizobium tibeticum</name>
    <dbReference type="NCBI Taxonomy" id="501024"/>
    <lineage>
        <taxon>Bacteria</taxon>
        <taxon>Pseudomonadati</taxon>
        <taxon>Pseudomonadota</taxon>
        <taxon>Alphaproteobacteria</taxon>
        <taxon>Hyphomicrobiales</taxon>
        <taxon>Rhizobiaceae</taxon>
        <taxon>Rhizobium/Agrobacterium group</taxon>
        <taxon>Rhizobium</taxon>
    </lineage>
</organism>
<evidence type="ECO:0000313" key="2">
    <source>
        <dbReference type="EMBL" id="SEO49641.1"/>
    </source>
</evidence>
<proteinExistence type="predicted"/>
<reference evidence="2 4" key="2">
    <citation type="submission" date="2016-10" db="EMBL/GenBank/DDBJ databases">
        <authorList>
            <person name="Varghese N."/>
            <person name="Submissions S."/>
        </authorList>
    </citation>
    <scope>NUCLEOTIDE SEQUENCE [LARGE SCALE GENOMIC DNA]</scope>
    <source>
        <strain evidence="2 4">CGMCC 1.7071</strain>
    </source>
</reference>
<dbReference type="STRING" id="501024.RTCCBAU85039_0376"/>
<dbReference type="Proteomes" id="UP000183063">
    <property type="component" value="Unassembled WGS sequence"/>
</dbReference>
<evidence type="ECO:0000313" key="4">
    <source>
        <dbReference type="Proteomes" id="UP000198939"/>
    </source>
</evidence>
<accession>A0A1H8Q6P5</accession>
<reference evidence="3" key="1">
    <citation type="submission" date="2016-10" db="EMBL/GenBank/DDBJ databases">
        <authorList>
            <person name="Wibberg D."/>
        </authorList>
    </citation>
    <scope>NUCLEOTIDE SEQUENCE [LARGE SCALE GENOMIC DNA]</scope>
</reference>
<dbReference type="EMBL" id="FNXB01000001">
    <property type="protein sequence ID" value="SEH43501.1"/>
    <property type="molecule type" value="Genomic_DNA"/>
</dbReference>
<gene>
    <name evidence="1" type="ORF">RTCCBAU85039_0376</name>
    <name evidence="2" type="ORF">SAMN05216228_101873</name>
</gene>
<evidence type="ECO:0000313" key="3">
    <source>
        <dbReference type="Proteomes" id="UP000183063"/>
    </source>
</evidence>
<dbReference type="RefSeq" id="WP_177309861.1">
    <property type="nucleotide sequence ID" value="NZ_FNXB01000001.1"/>
</dbReference>
<evidence type="ECO:0000313" key="1">
    <source>
        <dbReference type="EMBL" id="SEH43501.1"/>
    </source>
</evidence>
<dbReference type="AlphaFoldDB" id="A0A1H8Q6P5"/>
<sequence length="69" mass="7798">MRIRGIDTPEMHSRYAEIRRAGIDAHPGTGNPDIRITEIRLRQIAGEKYFGRILANVTLLDGRNPAQDL</sequence>
<dbReference type="Proteomes" id="UP000198939">
    <property type="component" value="Unassembled WGS sequence"/>
</dbReference>
<keyword evidence="4" id="KW-1185">Reference proteome</keyword>
<reference evidence="1" key="3">
    <citation type="submission" date="2016-10" db="EMBL/GenBank/DDBJ databases">
        <authorList>
            <person name="de Groot N.N."/>
        </authorList>
    </citation>
    <scope>NUCLEOTIDE SEQUENCE [LARGE SCALE GENOMIC DNA]</scope>
    <source>
        <strain evidence="1">CCBAU85039</strain>
    </source>
</reference>
<dbReference type="EMBL" id="FOCV01000018">
    <property type="protein sequence ID" value="SEO49641.1"/>
    <property type="molecule type" value="Genomic_DNA"/>
</dbReference>
<protein>
    <submittedName>
        <fullName evidence="1">Uncharacterized protein</fullName>
    </submittedName>
</protein>